<feature type="transmembrane region" description="Helical" evidence="9">
    <location>
        <begin position="49"/>
        <end position="71"/>
    </location>
</feature>
<evidence type="ECO:0000313" key="12">
    <source>
        <dbReference type="Proteomes" id="UP001069802"/>
    </source>
</evidence>
<feature type="transmembrane region" description="Helical" evidence="9">
    <location>
        <begin position="113"/>
        <end position="140"/>
    </location>
</feature>
<dbReference type="InterPro" id="IPR035906">
    <property type="entry name" value="MetI-like_sf"/>
</dbReference>
<dbReference type="PANTHER" id="PTHR43386">
    <property type="entry name" value="OLIGOPEPTIDE TRANSPORT SYSTEM PERMEASE PROTEIN APPC"/>
    <property type="match status" value="1"/>
</dbReference>
<feature type="domain" description="ABC transmembrane type-1" evidence="10">
    <location>
        <begin position="115"/>
        <end position="300"/>
    </location>
</feature>
<dbReference type="EMBL" id="JAPWGY010000003">
    <property type="protein sequence ID" value="MCZ4281035.1"/>
    <property type="molecule type" value="Genomic_DNA"/>
</dbReference>
<protein>
    <submittedName>
        <fullName evidence="11">ABC transporter permease</fullName>
    </submittedName>
</protein>
<keyword evidence="4 9" id="KW-0812">Transmembrane</keyword>
<feature type="transmembrane region" description="Helical" evidence="9">
    <location>
        <begin position="278"/>
        <end position="300"/>
    </location>
</feature>
<keyword evidence="5" id="KW-0571">Peptide transport</keyword>
<gene>
    <name evidence="11" type="ORF">O4H49_09620</name>
</gene>
<reference evidence="11" key="1">
    <citation type="submission" date="2022-12" db="EMBL/GenBank/DDBJ databases">
        <title>Bacterial isolates from different developmental stages of Nematostella vectensis.</title>
        <authorList>
            <person name="Fraune S."/>
        </authorList>
    </citation>
    <scope>NUCLEOTIDE SEQUENCE</scope>
    <source>
        <strain evidence="11">G21630-S1</strain>
    </source>
</reference>
<keyword evidence="8 9" id="KW-0472">Membrane</keyword>
<comment type="similarity">
    <text evidence="9">Belongs to the binding-protein-dependent transport system permease family.</text>
</comment>
<feature type="transmembrane region" description="Helical" evidence="9">
    <location>
        <begin position="236"/>
        <end position="258"/>
    </location>
</feature>
<sequence>MTDNTNHSPPVTVLSSLQAWLTTETPQSRFQAKMTQLYRGWQSLRSNPLALVGFLILVTLILVAIFAPLLATHGPSEQNLAMRLAPPGSEGYLLGSDEFGRDIWSRIVFGSRITLMIVVLVACTAPVFGLLVGTVAGYLGGWPDMVLMRITDIFLAFPRLVLALAFVAALGAGIENAILAISLTAWPPYARIARAETLTIRNADYISAIQLQGAGSLRIITGHIWPMCMSSIIVRVTLDMAGIILTAAGLGFLGLGAQPPMPEWGAMISAGRKFLLDHWWVATMPGLAIFIVSLGFNLLGDGLRDILDPKGEQS</sequence>
<evidence type="ECO:0000256" key="7">
    <source>
        <dbReference type="ARBA" id="ARBA00022989"/>
    </source>
</evidence>
<name>A0ABT4LIV1_9PROT</name>
<dbReference type="InterPro" id="IPR050366">
    <property type="entry name" value="BP-dependent_transpt_permease"/>
</dbReference>
<evidence type="ECO:0000256" key="9">
    <source>
        <dbReference type="RuleBase" id="RU363032"/>
    </source>
</evidence>
<evidence type="ECO:0000256" key="4">
    <source>
        <dbReference type="ARBA" id="ARBA00022692"/>
    </source>
</evidence>
<comment type="caution">
    <text evidence="11">The sequence shown here is derived from an EMBL/GenBank/DDBJ whole genome shotgun (WGS) entry which is preliminary data.</text>
</comment>
<proteinExistence type="inferred from homology"/>
<keyword evidence="12" id="KW-1185">Reference proteome</keyword>
<keyword evidence="6" id="KW-0653">Protein transport</keyword>
<dbReference type="Pfam" id="PF12911">
    <property type="entry name" value="OppC_N"/>
    <property type="match status" value="1"/>
</dbReference>
<keyword evidence="7 9" id="KW-1133">Transmembrane helix</keyword>
<dbReference type="Gene3D" id="1.10.3720.10">
    <property type="entry name" value="MetI-like"/>
    <property type="match status" value="1"/>
</dbReference>
<dbReference type="CDD" id="cd06261">
    <property type="entry name" value="TM_PBP2"/>
    <property type="match status" value="1"/>
</dbReference>
<dbReference type="RefSeq" id="WP_269423217.1">
    <property type="nucleotide sequence ID" value="NZ_JAPWGY010000003.1"/>
</dbReference>
<feature type="transmembrane region" description="Helical" evidence="9">
    <location>
        <begin position="160"/>
        <end position="186"/>
    </location>
</feature>
<evidence type="ECO:0000256" key="8">
    <source>
        <dbReference type="ARBA" id="ARBA00023136"/>
    </source>
</evidence>
<dbReference type="InterPro" id="IPR000515">
    <property type="entry name" value="MetI-like"/>
</dbReference>
<evidence type="ECO:0000256" key="6">
    <source>
        <dbReference type="ARBA" id="ARBA00022927"/>
    </source>
</evidence>
<keyword evidence="2 9" id="KW-0813">Transport</keyword>
<evidence type="ECO:0000256" key="1">
    <source>
        <dbReference type="ARBA" id="ARBA00004651"/>
    </source>
</evidence>
<keyword evidence="3" id="KW-1003">Cell membrane</keyword>
<dbReference type="Pfam" id="PF00528">
    <property type="entry name" value="BPD_transp_1"/>
    <property type="match status" value="1"/>
</dbReference>
<comment type="subcellular location">
    <subcellularLocation>
        <location evidence="1 9">Cell membrane</location>
        <topology evidence="1 9">Multi-pass membrane protein</topology>
    </subcellularLocation>
</comment>
<evidence type="ECO:0000256" key="5">
    <source>
        <dbReference type="ARBA" id="ARBA00022856"/>
    </source>
</evidence>
<evidence type="ECO:0000313" key="11">
    <source>
        <dbReference type="EMBL" id="MCZ4281035.1"/>
    </source>
</evidence>
<dbReference type="PROSITE" id="PS50928">
    <property type="entry name" value="ABC_TM1"/>
    <property type="match status" value="1"/>
</dbReference>
<accession>A0ABT4LIV1</accession>
<evidence type="ECO:0000259" key="10">
    <source>
        <dbReference type="PROSITE" id="PS50928"/>
    </source>
</evidence>
<dbReference type="InterPro" id="IPR025966">
    <property type="entry name" value="OppC_N"/>
</dbReference>
<evidence type="ECO:0000256" key="2">
    <source>
        <dbReference type="ARBA" id="ARBA00022448"/>
    </source>
</evidence>
<evidence type="ECO:0000256" key="3">
    <source>
        <dbReference type="ARBA" id="ARBA00022475"/>
    </source>
</evidence>
<dbReference type="PANTHER" id="PTHR43386:SF1">
    <property type="entry name" value="D,D-DIPEPTIDE TRANSPORT SYSTEM PERMEASE PROTEIN DDPC-RELATED"/>
    <property type="match status" value="1"/>
</dbReference>
<dbReference type="Proteomes" id="UP001069802">
    <property type="component" value="Unassembled WGS sequence"/>
</dbReference>
<dbReference type="SUPFAM" id="SSF161098">
    <property type="entry name" value="MetI-like"/>
    <property type="match status" value="1"/>
</dbReference>
<organism evidence="11 12">
    <name type="scientific">Kiloniella laminariae</name>
    <dbReference type="NCBI Taxonomy" id="454162"/>
    <lineage>
        <taxon>Bacteria</taxon>
        <taxon>Pseudomonadati</taxon>
        <taxon>Pseudomonadota</taxon>
        <taxon>Alphaproteobacteria</taxon>
        <taxon>Rhodospirillales</taxon>
        <taxon>Kiloniellaceae</taxon>
        <taxon>Kiloniella</taxon>
    </lineage>
</organism>